<organism evidence="1 2">
    <name type="scientific">Candidatus Kapaibacterium thiocyanatum</name>
    <dbReference type="NCBI Taxonomy" id="1895771"/>
    <lineage>
        <taxon>Bacteria</taxon>
        <taxon>Pseudomonadati</taxon>
        <taxon>Candidatus Kapaibacteriota</taxon>
        <taxon>Candidatus Kapaibacteriia</taxon>
        <taxon>Candidatus Kapaibacteriales</taxon>
        <taxon>Candidatus Kapaibacteriaceae</taxon>
        <taxon>Candidatus Kapaibacterium</taxon>
    </lineage>
</organism>
<dbReference type="InterPro" id="IPR024422">
    <property type="entry name" value="Protein_unknown_function_OB"/>
</dbReference>
<comment type="caution">
    <text evidence="1">The sequence shown here is derived from an EMBL/GenBank/DDBJ whole genome shotgun (WGS) entry which is preliminary data.</text>
</comment>
<protein>
    <recommendedName>
        <fullName evidence="3">OB domain-containing protein</fullName>
    </recommendedName>
</protein>
<dbReference type="EMBL" id="MKVH01000008">
    <property type="protein sequence ID" value="OJX60034.1"/>
    <property type="molecule type" value="Genomic_DNA"/>
</dbReference>
<reference evidence="1 2" key="1">
    <citation type="submission" date="2016-09" db="EMBL/GenBank/DDBJ databases">
        <title>Genome-resolved meta-omics ties microbial dynamics to process performance in biotechnology for thiocyanate degradation.</title>
        <authorList>
            <person name="Kantor R.S."/>
            <person name="Huddy R.J."/>
            <person name="Iyer R."/>
            <person name="Thomas B.C."/>
            <person name="Brown C.T."/>
            <person name="Anantharaman K."/>
            <person name="Tringe S."/>
            <person name="Hettich R.L."/>
            <person name="Harrison S.T."/>
            <person name="Banfield J.F."/>
        </authorList>
    </citation>
    <scope>NUCLEOTIDE SEQUENCE [LARGE SCALE GENOMIC DNA]</scope>
    <source>
        <strain evidence="1">59-99</strain>
    </source>
</reference>
<evidence type="ECO:0008006" key="3">
    <source>
        <dbReference type="Google" id="ProtNLM"/>
    </source>
</evidence>
<accession>A0A1M3L3T9</accession>
<dbReference type="AlphaFoldDB" id="A0A1M3L3T9"/>
<sequence length="113" mass="12168">MPSAATTETPKEEPVLAVTATALYEAYDANEVSADAQYKGKKLEVSGKVKDVEKTFGMIYVNLEGDDMFGQVTCKLENETEAASMTKGQKIVLLGVGDGKAGFPRVTDCRIKK</sequence>
<evidence type="ECO:0000313" key="2">
    <source>
        <dbReference type="Proteomes" id="UP000184233"/>
    </source>
</evidence>
<evidence type="ECO:0000313" key="1">
    <source>
        <dbReference type="EMBL" id="OJX60034.1"/>
    </source>
</evidence>
<dbReference type="Pfam" id="PF12869">
    <property type="entry name" value="tRNA_anti-like"/>
    <property type="match status" value="1"/>
</dbReference>
<dbReference type="Proteomes" id="UP000184233">
    <property type="component" value="Unassembled WGS sequence"/>
</dbReference>
<proteinExistence type="predicted"/>
<name>A0A1M3L3T9_9BACT</name>
<gene>
    <name evidence="1" type="ORF">BGO89_07775</name>
</gene>